<dbReference type="AlphaFoldDB" id="A0A4R8SSL3"/>
<organism evidence="2 3">
    <name type="scientific">Mycobacteroides salmoniphilum</name>
    <dbReference type="NCBI Taxonomy" id="404941"/>
    <lineage>
        <taxon>Bacteria</taxon>
        <taxon>Bacillati</taxon>
        <taxon>Actinomycetota</taxon>
        <taxon>Actinomycetes</taxon>
        <taxon>Mycobacteriales</taxon>
        <taxon>Mycobacteriaceae</taxon>
        <taxon>Mycobacteroides</taxon>
    </lineage>
</organism>
<keyword evidence="1" id="KW-0812">Transmembrane</keyword>
<reference evidence="2 3" key="1">
    <citation type="journal article" date="2019" name="Sci. Rep.">
        <title>Extended insight into the Mycobacterium chelonae-abscessus complex through whole genome sequencing of Mycobacterium salmoniphilum outbreak and Mycobacterium salmoniphilum-like strains.</title>
        <authorList>
            <person name="Behra P.R.K."/>
            <person name="Das S."/>
            <person name="Pettersson B.M.F."/>
            <person name="Shirreff L."/>
            <person name="DuCote T."/>
            <person name="Jacobsson K.G."/>
            <person name="Ennis D.G."/>
            <person name="Kirsebom L.A."/>
        </authorList>
    </citation>
    <scope>NUCLEOTIDE SEQUENCE [LARGE SCALE GENOMIC DNA]</scope>
    <source>
        <strain evidence="2 3">CCUG 60884</strain>
    </source>
</reference>
<keyword evidence="1" id="KW-0472">Membrane</keyword>
<feature type="transmembrane region" description="Helical" evidence="1">
    <location>
        <begin position="86"/>
        <end position="109"/>
    </location>
</feature>
<dbReference type="Proteomes" id="UP000294604">
    <property type="component" value="Unassembled WGS sequence"/>
</dbReference>
<proteinExistence type="predicted"/>
<dbReference type="EMBL" id="PECL01000008">
    <property type="protein sequence ID" value="TEA03354.1"/>
    <property type="molecule type" value="Genomic_DNA"/>
</dbReference>
<comment type="caution">
    <text evidence="2">The sequence shown here is derived from an EMBL/GenBank/DDBJ whole genome shotgun (WGS) entry which is preliminary data.</text>
</comment>
<gene>
    <name evidence="2" type="ORF">CCUG60884_02204</name>
</gene>
<evidence type="ECO:0000256" key="1">
    <source>
        <dbReference type="SAM" id="Phobius"/>
    </source>
</evidence>
<keyword evidence="1" id="KW-1133">Transmembrane helix</keyword>
<evidence type="ECO:0000313" key="3">
    <source>
        <dbReference type="Proteomes" id="UP000294604"/>
    </source>
</evidence>
<accession>A0A4R8SSL3</accession>
<evidence type="ECO:0000313" key="2">
    <source>
        <dbReference type="EMBL" id="TEA03354.1"/>
    </source>
</evidence>
<sequence>MSISCPHSVNKIRSAFTPETSEGGGTLATMSKSVEGVADTFRDFRRSTKLLILVMLVFGLALFAICLVADLTGAEWMETYAYIPNILAGLTGFLIGVPFALVVFATLASQRNDKAAADRVNAVSQIAWNQFREAITTLCSPERTEALRVGAERVQSVHDETWHGFNVDIAKQSAEEFQQMVAFAKRQSEVWGGAIQSVMADIGAQSDLTLQWLAAVRDWNTLDQYVRLQRLERGLPWFHRELDALLQERMIADRHPMRPAFEMHDDHYVRQPGQPDSMVTAMRTVAYLSSLGSSQEAFDRAARQSTAHFPTTRVNAYSQTVMDVAHRMGMLYAFVQQIDGSGWPVIAPENPRLAS</sequence>
<protein>
    <submittedName>
        <fullName evidence="2">Uncharacterized protein</fullName>
    </submittedName>
</protein>
<name>A0A4R8SSL3_9MYCO</name>
<feature type="transmembrane region" description="Helical" evidence="1">
    <location>
        <begin position="50"/>
        <end position="74"/>
    </location>
</feature>